<feature type="region of interest" description="Disordered" evidence="1">
    <location>
        <begin position="68"/>
        <end position="87"/>
    </location>
</feature>
<name>A0ABQ1S219_9MICO</name>
<comment type="caution">
    <text evidence="3">The sequence shown here is derived from an EMBL/GenBank/DDBJ whole genome shotgun (WGS) entry which is preliminary data.</text>
</comment>
<protein>
    <recommendedName>
        <fullName evidence="2">AB hydrolase-1 domain-containing protein</fullName>
    </recommendedName>
</protein>
<dbReference type="EMBL" id="BMCM01000006">
    <property type="protein sequence ID" value="GGD87969.1"/>
    <property type="molecule type" value="Genomic_DNA"/>
</dbReference>
<dbReference type="RefSeq" id="WP_268238596.1">
    <property type="nucleotide sequence ID" value="NZ_BMCM01000006.1"/>
</dbReference>
<organism evidence="3 4">
    <name type="scientific">Microbacterium murale</name>
    <dbReference type="NCBI Taxonomy" id="1081040"/>
    <lineage>
        <taxon>Bacteria</taxon>
        <taxon>Bacillati</taxon>
        <taxon>Actinomycetota</taxon>
        <taxon>Actinomycetes</taxon>
        <taxon>Micrococcales</taxon>
        <taxon>Microbacteriaceae</taxon>
        <taxon>Microbacterium</taxon>
    </lineage>
</organism>
<dbReference type="Gene3D" id="3.40.50.1820">
    <property type="entry name" value="alpha/beta hydrolase"/>
    <property type="match status" value="1"/>
</dbReference>
<dbReference type="Proteomes" id="UP000629365">
    <property type="component" value="Unassembled WGS sequence"/>
</dbReference>
<feature type="compositionally biased region" description="Basic and acidic residues" evidence="1">
    <location>
        <begin position="68"/>
        <end position="78"/>
    </location>
</feature>
<dbReference type="InterPro" id="IPR000073">
    <property type="entry name" value="AB_hydrolase_1"/>
</dbReference>
<feature type="domain" description="AB hydrolase-1" evidence="2">
    <location>
        <begin position="2"/>
        <end position="144"/>
    </location>
</feature>
<sequence length="158" mass="17095">MGHSLGGFTAPLVAAEIRADGLVYLAGMIPMPGESFMDWWAGTGHVRESVDDDPAVSFFNGVPKALADEAQRRDRDQDGAWLSSPWPADAHPDVPTRAIVCTDDQFFPAPFMRRHIHERLGITPVEIPGGHYATLSEPTAVASALIGFADEISSARRL</sequence>
<gene>
    <name evidence="3" type="ORF">GCM10007269_33440</name>
</gene>
<accession>A0ABQ1S219</accession>
<proteinExistence type="predicted"/>
<reference evidence="4" key="1">
    <citation type="journal article" date="2019" name="Int. J. Syst. Evol. Microbiol.">
        <title>The Global Catalogue of Microorganisms (GCM) 10K type strain sequencing project: providing services to taxonomists for standard genome sequencing and annotation.</title>
        <authorList>
            <consortium name="The Broad Institute Genomics Platform"/>
            <consortium name="The Broad Institute Genome Sequencing Center for Infectious Disease"/>
            <person name="Wu L."/>
            <person name="Ma J."/>
        </authorList>
    </citation>
    <scope>NUCLEOTIDE SEQUENCE [LARGE SCALE GENOMIC DNA]</scope>
    <source>
        <strain evidence="4">CCM 7640</strain>
    </source>
</reference>
<evidence type="ECO:0000313" key="3">
    <source>
        <dbReference type="EMBL" id="GGD87969.1"/>
    </source>
</evidence>
<evidence type="ECO:0000259" key="2">
    <source>
        <dbReference type="Pfam" id="PF12697"/>
    </source>
</evidence>
<dbReference type="PANTHER" id="PTHR37017:SF11">
    <property type="entry name" value="ESTERASE_LIPASE_THIOESTERASE DOMAIN-CONTAINING PROTEIN"/>
    <property type="match status" value="1"/>
</dbReference>
<dbReference type="SUPFAM" id="SSF53474">
    <property type="entry name" value="alpha/beta-Hydrolases"/>
    <property type="match status" value="1"/>
</dbReference>
<dbReference type="InterPro" id="IPR052897">
    <property type="entry name" value="Sec-Metab_Biosynth_Hydrolase"/>
</dbReference>
<dbReference type="InterPro" id="IPR029058">
    <property type="entry name" value="AB_hydrolase_fold"/>
</dbReference>
<dbReference type="Pfam" id="PF12697">
    <property type="entry name" value="Abhydrolase_6"/>
    <property type="match status" value="1"/>
</dbReference>
<evidence type="ECO:0000256" key="1">
    <source>
        <dbReference type="SAM" id="MobiDB-lite"/>
    </source>
</evidence>
<evidence type="ECO:0000313" key="4">
    <source>
        <dbReference type="Proteomes" id="UP000629365"/>
    </source>
</evidence>
<keyword evidence="4" id="KW-1185">Reference proteome</keyword>
<dbReference type="PANTHER" id="PTHR37017">
    <property type="entry name" value="AB HYDROLASE-1 DOMAIN-CONTAINING PROTEIN-RELATED"/>
    <property type="match status" value="1"/>
</dbReference>